<dbReference type="PANTHER" id="PTHR37422">
    <property type="entry name" value="TEICHURONIC ACID BIOSYNTHESIS PROTEIN TUAE"/>
    <property type="match status" value="1"/>
</dbReference>
<keyword evidence="10" id="KW-1185">Reference proteome</keyword>
<dbReference type="InterPro" id="IPR051533">
    <property type="entry name" value="WaaL-like"/>
</dbReference>
<evidence type="ECO:0000256" key="3">
    <source>
        <dbReference type="ARBA" id="ARBA00022989"/>
    </source>
</evidence>
<accession>A0ABV7CBZ3</accession>
<dbReference type="Proteomes" id="UP001595384">
    <property type="component" value="Unassembled WGS sequence"/>
</dbReference>
<feature type="domain" description="Virulence factor membrane-bound polymerase C-terminal" evidence="7">
    <location>
        <begin position="387"/>
        <end position="566"/>
    </location>
</feature>
<protein>
    <submittedName>
        <fullName evidence="9">PglL family O-oligosaccharyltransferase</fullName>
    </submittedName>
</protein>
<dbReference type="InterPro" id="IPR031726">
    <property type="entry name" value="PglL_A"/>
</dbReference>
<name>A0ABV7CBZ3_9VIBR</name>
<dbReference type="EMBL" id="JBHRSE010000107">
    <property type="protein sequence ID" value="MFC3025138.1"/>
    <property type="molecule type" value="Genomic_DNA"/>
</dbReference>
<feature type="transmembrane region" description="Helical" evidence="5">
    <location>
        <begin position="351"/>
        <end position="375"/>
    </location>
</feature>
<keyword evidence="4 5" id="KW-0472">Membrane</keyword>
<gene>
    <name evidence="9" type="ORF">ACFODT_15140</name>
</gene>
<dbReference type="InterPro" id="IPR021797">
    <property type="entry name" value="Wzy_C_2"/>
</dbReference>
<comment type="subcellular location">
    <subcellularLocation>
        <location evidence="1">Membrane</location>
        <topology evidence="1">Multi-pass membrane protein</topology>
    </subcellularLocation>
</comment>
<feature type="transmembrane region" description="Helical" evidence="5">
    <location>
        <begin position="84"/>
        <end position="102"/>
    </location>
</feature>
<reference evidence="10" key="1">
    <citation type="journal article" date="2019" name="Int. J. Syst. Evol. Microbiol.">
        <title>The Global Catalogue of Microorganisms (GCM) 10K type strain sequencing project: providing services to taxonomists for standard genome sequencing and annotation.</title>
        <authorList>
            <consortium name="The Broad Institute Genomics Platform"/>
            <consortium name="The Broad Institute Genome Sequencing Center for Infectious Disease"/>
            <person name="Wu L."/>
            <person name="Ma J."/>
        </authorList>
    </citation>
    <scope>NUCLEOTIDE SEQUENCE [LARGE SCALE GENOMIC DNA]</scope>
    <source>
        <strain evidence="10">KCTC 62784</strain>
    </source>
</reference>
<evidence type="ECO:0000259" key="7">
    <source>
        <dbReference type="Pfam" id="PF11846"/>
    </source>
</evidence>
<feature type="transmembrane region" description="Helical" evidence="5">
    <location>
        <begin position="233"/>
        <end position="249"/>
    </location>
</feature>
<dbReference type="RefSeq" id="WP_123015244.1">
    <property type="nucleotide sequence ID" value="NZ_AP024911.1"/>
</dbReference>
<feature type="transmembrane region" description="Helical" evidence="5">
    <location>
        <begin position="55"/>
        <end position="72"/>
    </location>
</feature>
<dbReference type="Pfam" id="PF04932">
    <property type="entry name" value="Wzy_C"/>
    <property type="match status" value="1"/>
</dbReference>
<evidence type="ECO:0000313" key="10">
    <source>
        <dbReference type="Proteomes" id="UP001595384"/>
    </source>
</evidence>
<feature type="transmembrane region" description="Helical" evidence="5">
    <location>
        <begin position="209"/>
        <end position="227"/>
    </location>
</feature>
<feature type="transmembrane region" description="Helical" evidence="5">
    <location>
        <begin position="177"/>
        <end position="197"/>
    </location>
</feature>
<evidence type="ECO:0000313" key="9">
    <source>
        <dbReference type="EMBL" id="MFC3025138.1"/>
    </source>
</evidence>
<organism evidence="9 10">
    <name type="scientific">Vibrio zhugei</name>
    <dbReference type="NCBI Taxonomy" id="2479546"/>
    <lineage>
        <taxon>Bacteria</taxon>
        <taxon>Pseudomonadati</taxon>
        <taxon>Pseudomonadota</taxon>
        <taxon>Gammaproteobacteria</taxon>
        <taxon>Vibrionales</taxon>
        <taxon>Vibrionaceae</taxon>
        <taxon>Vibrio</taxon>
    </lineage>
</organism>
<keyword evidence="3 5" id="KW-1133">Transmembrane helix</keyword>
<feature type="transmembrane region" description="Helical" evidence="5">
    <location>
        <begin position="258"/>
        <end position="276"/>
    </location>
</feature>
<evidence type="ECO:0000256" key="1">
    <source>
        <dbReference type="ARBA" id="ARBA00004141"/>
    </source>
</evidence>
<evidence type="ECO:0000256" key="4">
    <source>
        <dbReference type="ARBA" id="ARBA00023136"/>
    </source>
</evidence>
<dbReference type="Pfam" id="PF11846">
    <property type="entry name" value="Wzy_C_2"/>
    <property type="match status" value="1"/>
</dbReference>
<feature type="domain" description="Protein glycosylation ligase" evidence="8">
    <location>
        <begin position="173"/>
        <end position="198"/>
    </location>
</feature>
<feature type="transmembrane region" description="Helical" evidence="5">
    <location>
        <begin position="108"/>
        <end position="125"/>
    </location>
</feature>
<keyword evidence="2 5" id="KW-0812">Transmembrane</keyword>
<comment type="caution">
    <text evidence="9">The sequence shown here is derived from an EMBL/GenBank/DDBJ whole genome shotgun (WGS) entry which is preliminary data.</text>
</comment>
<dbReference type="Pfam" id="PF15864">
    <property type="entry name" value="PglL_A"/>
    <property type="match status" value="1"/>
</dbReference>
<dbReference type="InterPro" id="IPR007016">
    <property type="entry name" value="O-antigen_ligase-rel_domated"/>
</dbReference>
<feature type="domain" description="O-antigen ligase-related" evidence="6">
    <location>
        <begin position="219"/>
        <end position="361"/>
    </location>
</feature>
<feature type="transmembrane region" description="Helical" evidence="5">
    <location>
        <begin position="24"/>
        <end position="43"/>
    </location>
</feature>
<proteinExistence type="predicted"/>
<dbReference type="PANTHER" id="PTHR37422:SF21">
    <property type="entry name" value="EXOQ-LIKE PROTEIN"/>
    <property type="match status" value="1"/>
</dbReference>
<feature type="transmembrane region" description="Helical" evidence="5">
    <location>
        <begin position="137"/>
        <end position="157"/>
    </location>
</feature>
<evidence type="ECO:0000256" key="5">
    <source>
        <dbReference type="SAM" id="Phobius"/>
    </source>
</evidence>
<sequence>MATVLLGGTQLEPKPPKIPLTKPFLYAIASLYVYAMHFVMSNPGGSGLALSSNDTSWIAISLVLGIGLYQLANNKVIRVSKLTLGLFIACLLMTVPVFYHNAAPEHSTLRLMGLWAGFVFFWLLQQFRFSNREKQRLLWFIVIGTFIEACIGLYQYFVLAPEILVRFDRFTRPFGVFHQPNVMASFLATGLLVAGYLLARQPKKYDQHWLHTALLYTTSLASAFLLTVLASRTGWLGSSLGILCLLPYLKKYASRQRFILWIIAIITGVCIALFSMQQQGVSGFVANKVDLQSPRRYTFPQTLDMIIEKPFTGYGYGRFESQYILYTARQHQLNPSYPPGLPSMDHPHNELMYWGVEGGVVPVLGMLIAASLVIIRLLSAKKGTRLALLALLIPITLHTQLEYPFYHSAAHWITFLILLYWIEQRSLSHWTFSFHASIARTLRIFSLLIPLVISFFMLTTLQTNYVLNRFEHDPIKHADMIHRVTNLAVWKDRYDWDVYSLYLRKGLKTKQPEDIIPFVNWAQTVIKHTPRPIFYKKLILSYEALGEASRAEQTRHEAEFLFPNIDFTDLTPDTVSAALSSARVTLEKINK</sequence>
<evidence type="ECO:0000256" key="2">
    <source>
        <dbReference type="ARBA" id="ARBA00022692"/>
    </source>
</evidence>
<evidence type="ECO:0000259" key="6">
    <source>
        <dbReference type="Pfam" id="PF04932"/>
    </source>
</evidence>
<feature type="transmembrane region" description="Helical" evidence="5">
    <location>
        <begin position="442"/>
        <end position="461"/>
    </location>
</feature>
<evidence type="ECO:0000259" key="8">
    <source>
        <dbReference type="Pfam" id="PF15864"/>
    </source>
</evidence>